<dbReference type="AlphaFoldDB" id="A0A1W1CD42"/>
<dbReference type="Pfam" id="PF00005">
    <property type="entry name" value="ABC_tran"/>
    <property type="match status" value="1"/>
</dbReference>
<feature type="domain" description="ABC transporter" evidence="4">
    <location>
        <begin position="7"/>
        <end position="238"/>
    </location>
</feature>
<dbReference type="GO" id="GO:0005886">
    <property type="term" value="C:plasma membrane"/>
    <property type="evidence" value="ECO:0007669"/>
    <property type="project" value="TreeGrafter"/>
</dbReference>
<dbReference type="InterPro" id="IPR003439">
    <property type="entry name" value="ABC_transporter-like_ATP-bd"/>
</dbReference>
<dbReference type="InterPro" id="IPR027417">
    <property type="entry name" value="P-loop_NTPase"/>
</dbReference>
<evidence type="ECO:0000256" key="2">
    <source>
        <dbReference type="ARBA" id="ARBA00022741"/>
    </source>
</evidence>
<evidence type="ECO:0000256" key="1">
    <source>
        <dbReference type="ARBA" id="ARBA00022448"/>
    </source>
</evidence>
<accession>A0A1W1CD42</accession>
<keyword evidence="2" id="KW-0547">Nucleotide-binding</keyword>
<reference evidence="5" key="1">
    <citation type="submission" date="2016-10" db="EMBL/GenBank/DDBJ databases">
        <authorList>
            <person name="de Groot N.N."/>
        </authorList>
    </citation>
    <scope>NUCLEOTIDE SEQUENCE</scope>
</reference>
<dbReference type="EMBL" id="FPHL01000034">
    <property type="protein sequence ID" value="SFV63686.1"/>
    <property type="molecule type" value="Genomic_DNA"/>
</dbReference>
<dbReference type="PANTHER" id="PTHR24220:SF86">
    <property type="entry name" value="ABC TRANSPORTER ABCH.1"/>
    <property type="match status" value="1"/>
</dbReference>
<dbReference type="InterPro" id="IPR015854">
    <property type="entry name" value="ABC_transpr_LolD-like"/>
</dbReference>
<evidence type="ECO:0000256" key="3">
    <source>
        <dbReference type="ARBA" id="ARBA00022840"/>
    </source>
</evidence>
<sequence length="238" mass="26292">MQSTHAIKVENLVKHFGKGDALVEVIDGADFHIDKGELVALIAPSGAGKTTLLMMIGCVEEPTSGKIWLGDEPVYDDKWLTKEQRKIRREKIGFIFQAPYLIPFLNIIENVTLVPQTNGVPKEKAEEEAMALLKYFDIAEKAKEMPALLSGGQNQRAAIARALANKPQIILADEPTAALDITRSVNVVKMLKKIAVDQDVAVIMVTHDEAMLPLCDRILKIEDKKVVSQPVPENTKMI</sequence>
<dbReference type="GO" id="GO:0005524">
    <property type="term" value="F:ATP binding"/>
    <property type="evidence" value="ECO:0007669"/>
    <property type="project" value="UniProtKB-KW"/>
</dbReference>
<keyword evidence="1" id="KW-0813">Transport</keyword>
<dbReference type="Gene3D" id="3.40.50.300">
    <property type="entry name" value="P-loop containing nucleotide triphosphate hydrolases"/>
    <property type="match status" value="1"/>
</dbReference>
<evidence type="ECO:0000259" key="4">
    <source>
        <dbReference type="PROSITE" id="PS50893"/>
    </source>
</evidence>
<dbReference type="SUPFAM" id="SSF52540">
    <property type="entry name" value="P-loop containing nucleoside triphosphate hydrolases"/>
    <property type="match status" value="1"/>
</dbReference>
<dbReference type="SMART" id="SM00382">
    <property type="entry name" value="AAA"/>
    <property type="match status" value="1"/>
</dbReference>
<name>A0A1W1CD42_9ZZZZ</name>
<proteinExistence type="predicted"/>
<dbReference type="PROSITE" id="PS50893">
    <property type="entry name" value="ABC_TRANSPORTER_2"/>
    <property type="match status" value="1"/>
</dbReference>
<keyword evidence="3" id="KW-0067">ATP-binding</keyword>
<dbReference type="PANTHER" id="PTHR24220">
    <property type="entry name" value="IMPORT ATP-BINDING PROTEIN"/>
    <property type="match status" value="1"/>
</dbReference>
<dbReference type="GO" id="GO:0022857">
    <property type="term" value="F:transmembrane transporter activity"/>
    <property type="evidence" value="ECO:0007669"/>
    <property type="project" value="TreeGrafter"/>
</dbReference>
<dbReference type="InterPro" id="IPR003593">
    <property type="entry name" value="AAA+_ATPase"/>
</dbReference>
<gene>
    <name evidence="5" type="ORF">MNB_SV-10-1048</name>
</gene>
<organism evidence="5">
    <name type="scientific">hydrothermal vent metagenome</name>
    <dbReference type="NCBI Taxonomy" id="652676"/>
    <lineage>
        <taxon>unclassified sequences</taxon>
        <taxon>metagenomes</taxon>
        <taxon>ecological metagenomes</taxon>
    </lineage>
</organism>
<dbReference type="GO" id="GO:0016887">
    <property type="term" value="F:ATP hydrolysis activity"/>
    <property type="evidence" value="ECO:0007669"/>
    <property type="project" value="InterPro"/>
</dbReference>
<evidence type="ECO:0000313" key="5">
    <source>
        <dbReference type="EMBL" id="SFV63686.1"/>
    </source>
</evidence>
<dbReference type="InterPro" id="IPR017911">
    <property type="entry name" value="MacB-like_ATP-bd"/>
</dbReference>
<protein>
    <submittedName>
        <fullName evidence="5">ABC transporter</fullName>
    </submittedName>
</protein>
<dbReference type="CDD" id="cd03255">
    <property type="entry name" value="ABC_MJ0796_LolCDE_FtsE"/>
    <property type="match status" value="1"/>
</dbReference>